<gene>
    <name evidence="7" type="ORF">HNR50_003149</name>
</gene>
<feature type="transmembrane region" description="Helical" evidence="6">
    <location>
        <begin position="140"/>
        <end position="158"/>
    </location>
</feature>
<reference evidence="7 8" key="1">
    <citation type="submission" date="2020-08" db="EMBL/GenBank/DDBJ databases">
        <title>Genomic Encyclopedia of Type Strains, Phase IV (KMG-IV): sequencing the most valuable type-strain genomes for metagenomic binning, comparative biology and taxonomic classification.</title>
        <authorList>
            <person name="Goeker M."/>
        </authorList>
    </citation>
    <scope>NUCLEOTIDE SEQUENCE [LARGE SCALE GENOMIC DNA]</scope>
    <source>
        <strain evidence="7 8">DSM 2461</strain>
    </source>
</reference>
<evidence type="ECO:0000256" key="2">
    <source>
        <dbReference type="ARBA" id="ARBA00010350"/>
    </source>
</evidence>
<keyword evidence="8" id="KW-1185">Reference proteome</keyword>
<feature type="transmembrane region" description="Helical" evidence="6">
    <location>
        <begin position="164"/>
        <end position="181"/>
    </location>
</feature>
<comment type="subcellular location">
    <subcellularLocation>
        <location evidence="1">Membrane</location>
        <topology evidence="1">Multi-pass membrane protein</topology>
    </subcellularLocation>
</comment>
<dbReference type="InterPro" id="IPR006214">
    <property type="entry name" value="Bax_inhibitor_1-related"/>
</dbReference>
<keyword evidence="4 6" id="KW-1133">Transmembrane helix</keyword>
<protein>
    <recommendedName>
        <fullName evidence="9">BAX inhibitor (BI)-1/YccA family protein</fullName>
    </recommendedName>
</protein>
<dbReference type="GO" id="GO:0005886">
    <property type="term" value="C:plasma membrane"/>
    <property type="evidence" value="ECO:0007669"/>
    <property type="project" value="TreeGrafter"/>
</dbReference>
<keyword evidence="5 6" id="KW-0472">Membrane</keyword>
<dbReference type="PANTHER" id="PTHR23291">
    <property type="entry name" value="BAX INHIBITOR-RELATED"/>
    <property type="match status" value="1"/>
</dbReference>
<dbReference type="AlphaFoldDB" id="A0A841RF72"/>
<comment type="similarity">
    <text evidence="2 6">Belongs to the BI1 family.</text>
</comment>
<evidence type="ECO:0008006" key="9">
    <source>
        <dbReference type="Google" id="ProtNLM"/>
    </source>
</evidence>
<proteinExistence type="inferred from homology"/>
<evidence type="ECO:0000256" key="4">
    <source>
        <dbReference type="ARBA" id="ARBA00022989"/>
    </source>
</evidence>
<feature type="transmembrane region" description="Helical" evidence="6">
    <location>
        <begin position="22"/>
        <end position="41"/>
    </location>
</feature>
<dbReference type="EMBL" id="JACHGJ010000006">
    <property type="protein sequence ID" value="MBB6481469.1"/>
    <property type="molecule type" value="Genomic_DNA"/>
</dbReference>
<evidence type="ECO:0000256" key="6">
    <source>
        <dbReference type="RuleBase" id="RU004379"/>
    </source>
</evidence>
<organism evidence="7 8">
    <name type="scientific">Spirochaeta isovalerica</name>
    <dbReference type="NCBI Taxonomy" id="150"/>
    <lineage>
        <taxon>Bacteria</taxon>
        <taxon>Pseudomonadati</taxon>
        <taxon>Spirochaetota</taxon>
        <taxon>Spirochaetia</taxon>
        <taxon>Spirochaetales</taxon>
        <taxon>Spirochaetaceae</taxon>
        <taxon>Spirochaeta</taxon>
    </lineage>
</organism>
<comment type="caution">
    <text evidence="7">The sequence shown here is derived from an EMBL/GenBank/DDBJ whole genome shotgun (WGS) entry which is preliminary data.</text>
</comment>
<name>A0A841RF72_9SPIO</name>
<dbReference type="PANTHER" id="PTHR23291:SF50">
    <property type="entry name" value="PROTEIN LIFEGUARD 4"/>
    <property type="match status" value="1"/>
</dbReference>
<feature type="transmembrane region" description="Helical" evidence="6">
    <location>
        <begin position="109"/>
        <end position="128"/>
    </location>
</feature>
<evidence type="ECO:0000313" key="8">
    <source>
        <dbReference type="Proteomes" id="UP000587760"/>
    </source>
</evidence>
<evidence type="ECO:0000313" key="7">
    <source>
        <dbReference type="EMBL" id="MBB6481469.1"/>
    </source>
</evidence>
<dbReference type="Proteomes" id="UP000587760">
    <property type="component" value="Unassembled WGS sequence"/>
</dbReference>
<evidence type="ECO:0000256" key="3">
    <source>
        <dbReference type="ARBA" id="ARBA00022692"/>
    </source>
</evidence>
<dbReference type="RefSeq" id="WP_184747715.1">
    <property type="nucleotide sequence ID" value="NZ_JACHGJ010000006.1"/>
</dbReference>
<feature type="transmembrane region" description="Helical" evidence="6">
    <location>
        <begin position="202"/>
        <end position="225"/>
    </location>
</feature>
<evidence type="ECO:0000256" key="1">
    <source>
        <dbReference type="ARBA" id="ARBA00004141"/>
    </source>
</evidence>
<keyword evidence="3 6" id="KW-0812">Transmembrane</keyword>
<feature type="transmembrane region" description="Helical" evidence="6">
    <location>
        <begin position="82"/>
        <end position="103"/>
    </location>
</feature>
<sequence length="232" mass="26163">MNENYAYAEQSAVRERTILKNVYVWMSAGLFLTAVVARMFVQTRLFVPLISNQFLFFGLIIAELFLVIRLSSRIMTMSVAQAAGTFAAYSILNGVTLSTIFVAYRIGTIYTAFFVTAGTFGVMSLWALTTKRDLSGLGHFLMMGLIGIIIASLVNFFIGSTSLYYMISYAGVAIFTLLTAYDTQKIKVMSRQMSYSVDEATYTRISIMCALRLYLDFINMFLFILRIMGRRN</sequence>
<accession>A0A841RF72</accession>
<feature type="transmembrane region" description="Helical" evidence="6">
    <location>
        <begin position="53"/>
        <end position="70"/>
    </location>
</feature>
<dbReference type="CDD" id="cd10432">
    <property type="entry name" value="BI-1-like_bacterial"/>
    <property type="match status" value="1"/>
</dbReference>
<evidence type="ECO:0000256" key="5">
    <source>
        <dbReference type="ARBA" id="ARBA00023136"/>
    </source>
</evidence>
<dbReference type="Pfam" id="PF01027">
    <property type="entry name" value="Bax1-I"/>
    <property type="match status" value="1"/>
</dbReference>